<sequence>MATAAVTAAVWRGEGGRIGDDLLALALREAERNQVQGLLARACPDRLSGLLRSVEEATGQFRYNLAVATARLRDAGVRPVLIKADPDGDYVYTNFDLVVGDQWEAARDALAGWYVRTSAHSLEPDKLLLHPARGPAAHLHRTVSWFGIPVVAADRLVADAGEAAAGWLVPSPDDQLRIWLAHAVFQNLAFDLSELMAIRSLLRPETVAEAEEEAQREGWRGAFTAALRTARQAIRRLDDGDPLPLPVPLPASASIAVAREHVRHLARTGQGAAARREVVLRGPLTMVKRCRLALA</sequence>
<protein>
    <recommendedName>
        <fullName evidence="3">Nucleotidyltransferase</fullName>
    </recommendedName>
</protein>
<organism evidence="1 2">
    <name type="scientific">Micromonospora rhizosphaerae</name>
    <dbReference type="NCBI Taxonomy" id="568872"/>
    <lineage>
        <taxon>Bacteria</taxon>
        <taxon>Bacillati</taxon>
        <taxon>Actinomycetota</taxon>
        <taxon>Actinomycetes</taxon>
        <taxon>Micromonosporales</taxon>
        <taxon>Micromonosporaceae</taxon>
        <taxon>Micromonospora</taxon>
    </lineage>
</organism>
<accession>A0A1C6S4G4</accession>
<evidence type="ECO:0000313" key="1">
    <source>
        <dbReference type="EMBL" id="SCL24174.1"/>
    </source>
</evidence>
<keyword evidence="2" id="KW-1185">Reference proteome</keyword>
<dbReference type="STRING" id="568872.GA0070624_2871"/>
<dbReference type="AlphaFoldDB" id="A0A1C6S4G4"/>
<dbReference type="EMBL" id="FMHV01000002">
    <property type="protein sequence ID" value="SCL24174.1"/>
    <property type="molecule type" value="Genomic_DNA"/>
</dbReference>
<evidence type="ECO:0008006" key="3">
    <source>
        <dbReference type="Google" id="ProtNLM"/>
    </source>
</evidence>
<evidence type="ECO:0000313" key="2">
    <source>
        <dbReference type="Proteomes" id="UP000199413"/>
    </source>
</evidence>
<gene>
    <name evidence="1" type="ORF">GA0070624_2871</name>
</gene>
<dbReference type="RefSeq" id="WP_091341271.1">
    <property type="nucleotide sequence ID" value="NZ_FMHV01000002.1"/>
</dbReference>
<dbReference type="Proteomes" id="UP000199413">
    <property type="component" value="Unassembled WGS sequence"/>
</dbReference>
<proteinExistence type="predicted"/>
<dbReference type="OrthoDB" id="3290296at2"/>
<reference evidence="2" key="1">
    <citation type="submission" date="2016-06" db="EMBL/GenBank/DDBJ databases">
        <authorList>
            <person name="Varghese N."/>
            <person name="Submissions Spin"/>
        </authorList>
    </citation>
    <scope>NUCLEOTIDE SEQUENCE [LARGE SCALE GENOMIC DNA]</scope>
    <source>
        <strain evidence="2">DSM 45431</strain>
    </source>
</reference>
<name>A0A1C6S4G4_9ACTN</name>